<protein>
    <submittedName>
        <fullName evidence="2">Serine hydrolase</fullName>
    </submittedName>
</protein>
<dbReference type="RefSeq" id="WP_187466817.1">
    <property type="nucleotide sequence ID" value="NZ_JACSIT010000104.1"/>
</dbReference>
<dbReference type="InterPro" id="IPR001466">
    <property type="entry name" value="Beta-lactam-related"/>
</dbReference>
<keyword evidence="2" id="KW-0378">Hydrolase</keyword>
<evidence type="ECO:0000259" key="1">
    <source>
        <dbReference type="Pfam" id="PF00144"/>
    </source>
</evidence>
<feature type="domain" description="Beta-lactamase-related" evidence="1">
    <location>
        <begin position="165"/>
        <end position="440"/>
    </location>
</feature>
<comment type="caution">
    <text evidence="2">The sequence shown here is derived from an EMBL/GenBank/DDBJ whole genome shotgun (WGS) entry which is preliminary data.</text>
</comment>
<dbReference type="EMBL" id="JACSIT010000104">
    <property type="protein sequence ID" value="MBC6994744.1"/>
    <property type="molecule type" value="Genomic_DNA"/>
</dbReference>
<dbReference type="Proteomes" id="UP000650081">
    <property type="component" value="Unassembled WGS sequence"/>
</dbReference>
<evidence type="ECO:0000313" key="3">
    <source>
        <dbReference type="Proteomes" id="UP000650081"/>
    </source>
</evidence>
<gene>
    <name evidence="2" type="ORF">H9S92_11250</name>
</gene>
<dbReference type="PANTHER" id="PTHR43283:SF7">
    <property type="entry name" value="BETA-LACTAMASE-RELATED DOMAIN-CONTAINING PROTEIN"/>
    <property type="match status" value="1"/>
</dbReference>
<sequence length="450" mass="48553">MQASFSPLRRWLALLFIVGLLLFAAFLWLRPLLNIGSGYAAKHACSCHFLQGRELEEISTHDLNFSVLGWFSLAVEGQTVRASLLSLVAREAHYRPGVGCTLVNDPNQALAPILGADAGAPPRPPEGGSKDEGAMLVNPTETTPALTAALDFGMEPVPGGGARGIVVLQDGKLLAETYAPGFDRTTPLLGWSMTKTLTALLVGHVLLAPDGSNLEEVVNRKRLYPAWNTDARANIRLADLLHMNSGLAWNEGYGSLTDATIMLHEQPAMAAYASGMPAEFAPGETWRYSSGTTNILADLVQRQLPPGTDLATYLRAYFRPVAPSLLVEPDQSGLPVGSSYGWATAQDWARLGQFMLQDGVWGGDTLLPPGWIDWLQQPAAGSEGTYGGQLWLPGPDMPSLPPDAFMMRGFQDQRVFIIPSRRLVIARLGHGEDKVTDFDGLVSRILAAVE</sequence>
<accession>A0A923PNV0</accession>
<dbReference type="Pfam" id="PF00144">
    <property type="entry name" value="Beta-lactamase"/>
    <property type="match status" value="1"/>
</dbReference>
<reference evidence="2" key="1">
    <citation type="submission" date="2020-08" db="EMBL/GenBank/DDBJ databases">
        <title>Lewinella bacteria from marine environments.</title>
        <authorList>
            <person name="Zhong Y."/>
        </authorList>
    </citation>
    <scope>NUCLEOTIDE SEQUENCE</scope>
    <source>
        <strain evidence="2">KCTC 42187</strain>
    </source>
</reference>
<dbReference type="GO" id="GO:0016787">
    <property type="term" value="F:hydrolase activity"/>
    <property type="evidence" value="ECO:0007669"/>
    <property type="project" value="UniProtKB-KW"/>
</dbReference>
<keyword evidence="3" id="KW-1185">Reference proteome</keyword>
<dbReference type="AlphaFoldDB" id="A0A923PNV0"/>
<dbReference type="Gene3D" id="3.40.710.10">
    <property type="entry name" value="DD-peptidase/beta-lactamase superfamily"/>
    <property type="match status" value="1"/>
</dbReference>
<organism evidence="2 3">
    <name type="scientific">Neolewinella lacunae</name>
    <dbReference type="NCBI Taxonomy" id="1517758"/>
    <lineage>
        <taxon>Bacteria</taxon>
        <taxon>Pseudomonadati</taxon>
        <taxon>Bacteroidota</taxon>
        <taxon>Saprospiria</taxon>
        <taxon>Saprospirales</taxon>
        <taxon>Lewinellaceae</taxon>
        <taxon>Neolewinella</taxon>
    </lineage>
</organism>
<name>A0A923PNV0_9BACT</name>
<dbReference type="SUPFAM" id="SSF56601">
    <property type="entry name" value="beta-lactamase/transpeptidase-like"/>
    <property type="match status" value="1"/>
</dbReference>
<dbReference type="InterPro" id="IPR012338">
    <property type="entry name" value="Beta-lactam/transpept-like"/>
</dbReference>
<proteinExistence type="predicted"/>
<dbReference type="InterPro" id="IPR050789">
    <property type="entry name" value="Diverse_Enzym_Activities"/>
</dbReference>
<dbReference type="PANTHER" id="PTHR43283">
    <property type="entry name" value="BETA-LACTAMASE-RELATED"/>
    <property type="match status" value="1"/>
</dbReference>
<evidence type="ECO:0000313" key="2">
    <source>
        <dbReference type="EMBL" id="MBC6994744.1"/>
    </source>
</evidence>